<proteinExistence type="predicted"/>
<gene>
    <name evidence="1" type="ORF">J2125_004212</name>
</gene>
<dbReference type="EMBL" id="JAGGMQ010000001">
    <property type="protein sequence ID" value="MBP2171020.1"/>
    <property type="molecule type" value="Genomic_DNA"/>
</dbReference>
<sequence>MLPRFGMLIKMRSIYSYDNYKSSIIIIGVKITRNICVF</sequence>
<dbReference type="Proteomes" id="UP001195624">
    <property type="component" value="Unassembled WGS sequence"/>
</dbReference>
<name>A0ABS4PEG3_9GAMM</name>
<accession>A0ABS4PEG3</accession>
<evidence type="ECO:0008006" key="3">
    <source>
        <dbReference type="Google" id="ProtNLM"/>
    </source>
</evidence>
<evidence type="ECO:0000313" key="1">
    <source>
        <dbReference type="EMBL" id="MBP2171020.1"/>
    </source>
</evidence>
<reference evidence="2" key="1">
    <citation type="submission" date="2023-07" db="EMBL/GenBank/DDBJ databases">
        <title>Genome mining of underrepresented organisms for secondary metabolites.</title>
        <authorList>
            <person name="D'Agostino P.M."/>
        </authorList>
    </citation>
    <scope>NUCLEOTIDE SEQUENCE [LARGE SCALE GENOMIC DNA]</scope>
    <source>
        <strain evidence="2">WS4403</strain>
    </source>
</reference>
<comment type="caution">
    <text evidence="1">The sequence shown here is derived from an EMBL/GenBank/DDBJ whole genome shotgun (WGS) entry which is preliminary data.</text>
</comment>
<organism evidence="1 2">
    <name type="scientific">Winslowiella toletana</name>
    <dbReference type="NCBI Taxonomy" id="92490"/>
    <lineage>
        <taxon>Bacteria</taxon>
        <taxon>Pseudomonadati</taxon>
        <taxon>Pseudomonadota</taxon>
        <taxon>Gammaproteobacteria</taxon>
        <taxon>Enterobacterales</taxon>
        <taxon>Erwiniaceae</taxon>
        <taxon>Winslowiella</taxon>
    </lineage>
</organism>
<evidence type="ECO:0000313" key="2">
    <source>
        <dbReference type="Proteomes" id="UP001195624"/>
    </source>
</evidence>
<protein>
    <recommendedName>
        <fullName evidence="3">Transposase</fullName>
    </recommendedName>
</protein>
<keyword evidence="2" id="KW-1185">Reference proteome</keyword>